<keyword evidence="3" id="KW-1185">Reference proteome</keyword>
<dbReference type="AlphaFoldDB" id="A0A251VDQ9"/>
<dbReference type="Proteomes" id="UP000215914">
    <property type="component" value="Chromosome 2"/>
</dbReference>
<dbReference type="EMBL" id="CM007891">
    <property type="protein sequence ID" value="OTG33757.1"/>
    <property type="molecule type" value="Genomic_DNA"/>
</dbReference>
<evidence type="ECO:0000313" key="1">
    <source>
        <dbReference type="EMBL" id="KAF5818439.1"/>
    </source>
</evidence>
<reference evidence="2" key="2">
    <citation type="submission" date="2017-02" db="EMBL/GenBank/DDBJ databases">
        <title>Sunflower complete genome.</title>
        <authorList>
            <person name="Langlade N."/>
            <person name="Munos S."/>
        </authorList>
    </citation>
    <scope>NUCLEOTIDE SEQUENCE [LARGE SCALE GENOMIC DNA]</scope>
    <source>
        <tissue evidence="2">Leaves</tissue>
    </source>
</reference>
<name>A0A251VDQ9_HELAN</name>
<dbReference type="EMBL" id="MNCJ02000317">
    <property type="protein sequence ID" value="KAF5818439.1"/>
    <property type="molecule type" value="Genomic_DNA"/>
</dbReference>
<evidence type="ECO:0000313" key="3">
    <source>
        <dbReference type="Proteomes" id="UP000215914"/>
    </source>
</evidence>
<evidence type="ECO:0000313" key="2">
    <source>
        <dbReference type="EMBL" id="OTG33757.1"/>
    </source>
</evidence>
<reference evidence="1 3" key="1">
    <citation type="journal article" date="2017" name="Nature">
        <title>The sunflower genome provides insights into oil metabolism, flowering and Asterid evolution.</title>
        <authorList>
            <person name="Badouin H."/>
            <person name="Gouzy J."/>
            <person name="Grassa C.J."/>
            <person name="Murat F."/>
            <person name="Staton S.E."/>
            <person name="Cottret L."/>
            <person name="Lelandais-Briere C."/>
            <person name="Owens G.L."/>
            <person name="Carrere S."/>
            <person name="Mayjonade B."/>
            <person name="Legrand L."/>
            <person name="Gill N."/>
            <person name="Kane N.C."/>
            <person name="Bowers J.E."/>
            <person name="Hubner S."/>
            <person name="Bellec A."/>
            <person name="Berard A."/>
            <person name="Berges H."/>
            <person name="Blanchet N."/>
            <person name="Boniface M.C."/>
            <person name="Brunel D."/>
            <person name="Catrice O."/>
            <person name="Chaidir N."/>
            <person name="Claudel C."/>
            <person name="Donnadieu C."/>
            <person name="Faraut T."/>
            <person name="Fievet G."/>
            <person name="Helmstetter N."/>
            <person name="King M."/>
            <person name="Knapp S.J."/>
            <person name="Lai Z."/>
            <person name="Le Paslier M.C."/>
            <person name="Lippi Y."/>
            <person name="Lorenzon L."/>
            <person name="Mandel J.R."/>
            <person name="Marage G."/>
            <person name="Marchand G."/>
            <person name="Marquand E."/>
            <person name="Bret-Mestries E."/>
            <person name="Morien E."/>
            <person name="Nambeesan S."/>
            <person name="Nguyen T."/>
            <person name="Pegot-Espagnet P."/>
            <person name="Pouilly N."/>
            <person name="Raftis F."/>
            <person name="Sallet E."/>
            <person name="Schiex T."/>
            <person name="Thomas J."/>
            <person name="Vandecasteele C."/>
            <person name="Vares D."/>
            <person name="Vear F."/>
            <person name="Vautrin S."/>
            <person name="Crespi M."/>
            <person name="Mangin B."/>
            <person name="Burke J.M."/>
            <person name="Salse J."/>
            <person name="Munos S."/>
            <person name="Vincourt P."/>
            <person name="Rieseberg L.H."/>
            <person name="Langlade N.B."/>
        </authorList>
    </citation>
    <scope>NUCLEOTIDE SEQUENCE [LARGE SCALE GENOMIC DNA]</scope>
    <source>
        <strain evidence="3">cv. SF193</strain>
        <tissue evidence="1">Leaves</tissue>
    </source>
</reference>
<gene>
    <name evidence="2" type="ORF">HannXRQ_Chr02g0038151</name>
    <name evidence="1" type="ORF">HanXRQr2_Chr02g0065271</name>
</gene>
<organism evidence="2 3">
    <name type="scientific">Helianthus annuus</name>
    <name type="common">Common sunflower</name>
    <dbReference type="NCBI Taxonomy" id="4232"/>
    <lineage>
        <taxon>Eukaryota</taxon>
        <taxon>Viridiplantae</taxon>
        <taxon>Streptophyta</taxon>
        <taxon>Embryophyta</taxon>
        <taxon>Tracheophyta</taxon>
        <taxon>Spermatophyta</taxon>
        <taxon>Magnoliopsida</taxon>
        <taxon>eudicotyledons</taxon>
        <taxon>Gunneridae</taxon>
        <taxon>Pentapetalae</taxon>
        <taxon>asterids</taxon>
        <taxon>campanulids</taxon>
        <taxon>Asterales</taxon>
        <taxon>Asteraceae</taxon>
        <taxon>Asteroideae</taxon>
        <taxon>Heliantheae alliance</taxon>
        <taxon>Heliantheae</taxon>
        <taxon>Helianthus</taxon>
    </lineage>
</organism>
<dbReference type="InParanoid" id="A0A251VDQ9"/>
<sequence length="75" mass="8501">MPFTQKKKHTRGTQLGFLILIPFYPPPSSCFISRRFKRRSRVSLGDANARSGFLNDTRSANLSLYDTQSTEFEGG</sequence>
<accession>A0A251VDQ9</accession>
<dbReference type="Gramene" id="mRNA:HanXRQr2_Chr02g0065271">
    <property type="protein sequence ID" value="CDS:HanXRQr2_Chr02g0065271.1"/>
    <property type="gene ID" value="HanXRQr2_Chr02g0065271"/>
</dbReference>
<protein>
    <submittedName>
        <fullName evidence="2">Uncharacterized protein</fullName>
    </submittedName>
</protein>
<reference evidence="1" key="3">
    <citation type="submission" date="2020-06" db="EMBL/GenBank/DDBJ databases">
        <title>Helianthus annuus Genome sequencing and assembly Release 2.</title>
        <authorList>
            <person name="Gouzy J."/>
            <person name="Langlade N."/>
            <person name="Munos S."/>
        </authorList>
    </citation>
    <scope>NUCLEOTIDE SEQUENCE</scope>
    <source>
        <tissue evidence="1">Leaves</tissue>
    </source>
</reference>
<proteinExistence type="predicted"/>